<protein>
    <submittedName>
        <fullName evidence="1">Uncharacterized protein</fullName>
    </submittedName>
</protein>
<evidence type="ECO:0000313" key="2">
    <source>
        <dbReference type="Proteomes" id="UP001266357"/>
    </source>
</evidence>
<organism evidence="1 2">
    <name type="scientific">Thalassotalea castellviae</name>
    <dbReference type="NCBI Taxonomy" id="3075612"/>
    <lineage>
        <taxon>Bacteria</taxon>
        <taxon>Pseudomonadati</taxon>
        <taxon>Pseudomonadota</taxon>
        <taxon>Gammaproteobacteria</taxon>
        <taxon>Alteromonadales</taxon>
        <taxon>Colwelliaceae</taxon>
        <taxon>Thalassotalea</taxon>
    </lineage>
</organism>
<dbReference type="RefSeq" id="WP_311583969.1">
    <property type="nucleotide sequence ID" value="NZ_JAVRIF010000010.1"/>
</dbReference>
<gene>
    <name evidence="1" type="ORF">RM573_15295</name>
</gene>
<proteinExistence type="predicted"/>
<dbReference type="EMBL" id="JAVRIF010000010">
    <property type="protein sequence ID" value="MDT0604967.1"/>
    <property type="molecule type" value="Genomic_DNA"/>
</dbReference>
<evidence type="ECO:0000313" key="1">
    <source>
        <dbReference type="EMBL" id="MDT0604967.1"/>
    </source>
</evidence>
<sequence length="49" mass="5846">MMHIGESTMPEIIEENKTEELSIEQQLLAAQKEIDDLKIQIMWLERPYE</sequence>
<accession>A0ABU3A5Z9</accession>
<name>A0ABU3A5Z9_9GAMM</name>
<reference evidence="1 2" key="1">
    <citation type="submission" date="2023-09" db="EMBL/GenBank/DDBJ databases">
        <authorList>
            <person name="Rey-Velasco X."/>
        </authorList>
    </citation>
    <scope>NUCLEOTIDE SEQUENCE [LARGE SCALE GENOMIC DNA]</scope>
    <source>
        <strain evidence="1 2">W431</strain>
    </source>
</reference>
<dbReference type="Proteomes" id="UP001266357">
    <property type="component" value="Unassembled WGS sequence"/>
</dbReference>
<keyword evidence="2" id="KW-1185">Reference proteome</keyword>
<comment type="caution">
    <text evidence="1">The sequence shown here is derived from an EMBL/GenBank/DDBJ whole genome shotgun (WGS) entry which is preliminary data.</text>
</comment>